<organism evidence="1">
    <name type="scientific">marine sediment metagenome</name>
    <dbReference type="NCBI Taxonomy" id="412755"/>
    <lineage>
        <taxon>unclassified sequences</taxon>
        <taxon>metagenomes</taxon>
        <taxon>ecological metagenomes</taxon>
    </lineage>
</organism>
<evidence type="ECO:0000313" key="1">
    <source>
        <dbReference type="EMBL" id="GAG16516.1"/>
    </source>
</evidence>
<proteinExistence type="predicted"/>
<protein>
    <submittedName>
        <fullName evidence="1">Uncharacterized protein</fullName>
    </submittedName>
</protein>
<gene>
    <name evidence="1" type="ORF">S01H1_58051</name>
</gene>
<dbReference type="EMBL" id="BARS01037893">
    <property type="protein sequence ID" value="GAG16516.1"/>
    <property type="molecule type" value="Genomic_DNA"/>
</dbReference>
<comment type="caution">
    <text evidence="1">The sequence shown here is derived from an EMBL/GenBank/DDBJ whole genome shotgun (WGS) entry which is preliminary data.</text>
</comment>
<dbReference type="AlphaFoldDB" id="X0WUW7"/>
<sequence>MTAFAIRLEKPKWGIDSGRLQSFKLRGISSGAAFVTNPQDGAWEKRLYVAGAKVVKIDGSPDGNNAKPSS</sequence>
<name>X0WUW7_9ZZZZ</name>
<reference evidence="1" key="1">
    <citation type="journal article" date="2014" name="Front. Microbiol.">
        <title>High frequency of phylogenetically diverse reductive dehalogenase-homologous genes in deep subseafloor sedimentary metagenomes.</title>
        <authorList>
            <person name="Kawai M."/>
            <person name="Futagami T."/>
            <person name="Toyoda A."/>
            <person name="Takaki Y."/>
            <person name="Nishi S."/>
            <person name="Hori S."/>
            <person name="Arai W."/>
            <person name="Tsubouchi T."/>
            <person name="Morono Y."/>
            <person name="Uchiyama I."/>
            <person name="Ito T."/>
            <person name="Fujiyama A."/>
            <person name="Inagaki F."/>
            <person name="Takami H."/>
        </authorList>
    </citation>
    <scope>NUCLEOTIDE SEQUENCE</scope>
    <source>
        <strain evidence="1">Expedition CK06-06</strain>
    </source>
</reference>
<accession>X0WUW7</accession>